<feature type="compositionally biased region" description="Basic and acidic residues" evidence="1">
    <location>
        <begin position="1"/>
        <end position="12"/>
    </location>
</feature>
<evidence type="ECO:0000313" key="3">
    <source>
        <dbReference type="Proteomes" id="UP000266723"/>
    </source>
</evidence>
<organism evidence="2 3">
    <name type="scientific">Brassica cretica</name>
    <name type="common">Mustard</name>
    <dbReference type="NCBI Taxonomy" id="69181"/>
    <lineage>
        <taxon>Eukaryota</taxon>
        <taxon>Viridiplantae</taxon>
        <taxon>Streptophyta</taxon>
        <taxon>Embryophyta</taxon>
        <taxon>Tracheophyta</taxon>
        <taxon>Spermatophyta</taxon>
        <taxon>Magnoliopsida</taxon>
        <taxon>eudicotyledons</taxon>
        <taxon>Gunneridae</taxon>
        <taxon>Pentapetalae</taxon>
        <taxon>rosids</taxon>
        <taxon>malvids</taxon>
        <taxon>Brassicales</taxon>
        <taxon>Brassicaceae</taxon>
        <taxon>Brassiceae</taxon>
        <taxon>Brassica</taxon>
    </lineage>
</organism>
<evidence type="ECO:0008006" key="4">
    <source>
        <dbReference type="Google" id="ProtNLM"/>
    </source>
</evidence>
<reference evidence="2 3" key="1">
    <citation type="journal article" date="2020" name="BMC Genomics">
        <title>Intraspecific diversification of the crop wild relative Brassica cretica Lam. using demographic model selection.</title>
        <authorList>
            <person name="Kioukis A."/>
            <person name="Michalopoulou V.A."/>
            <person name="Briers L."/>
            <person name="Pirintsos S."/>
            <person name="Studholme D.J."/>
            <person name="Pavlidis P."/>
            <person name="Sarris P.F."/>
        </authorList>
    </citation>
    <scope>NUCLEOTIDE SEQUENCE [LARGE SCALE GENOMIC DNA]</scope>
    <source>
        <strain evidence="3">cv. PFS-1207/04</strain>
    </source>
</reference>
<feature type="region of interest" description="Disordered" evidence="1">
    <location>
        <begin position="1"/>
        <end position="33"/>
    </location>
</feature>
<proteinExistence type="predicted"/>
<feature type="region of interest" description="Disordered" evidence="1">
    <location>
        <begin position="142"/>
        <end position="161"/>
    </location>
</feature>
<name>A0ABQ7EJN6_BRACR</name>
<dbReference type="Proteomes" id="UP000266723">
    <property type="component" value="Unassembled WGS sequence"/>
</dbReference>
<dbReference type="EMBL" id="QGKV02000299">
    <property type="protein sequence ID" value="KAF3596575.1"/>
    <property type="molecule type" value="Genomic_DNA"/>
</dbReference>
<evidence type="ECO:0000256" key="1">
    <source>
        <dbReference type="SAM" id="MobiDB-lite"/>
    </source>
</evidence>
<protein>
    <recommendedName>
        <fullName evidence="4">DUF1204 domain-containing protein</fullName>
    </recommendedName>
</protein>
<gene>
    <name evidence="2" type="ORF">DY000_02020462</name>
</gene>
<accession>A0ABQ7EJN6</accession>
<feature type="compositionally biased region" description="Polar residues" evidence="1">
    <location>
        <begin position="18"/>
        <end position="29"/>
    </location>
</feature>
<sequence length="462" mass="50269">MSSSQNDKKNSDAEMVEASSQAPESTPSDNAPACVAGFLSFREKMARRKTEKEPIHFCAAPPSSSAPVVTPTVDPVVQAPQDAGEQSGTGILCVSDASAQPSGSSTTPIVVDDKEKVTELMPAPPTRKEIVLALRAPSATPAVPVRSRKRRCTKGNDGEPSHLEGLSLASGLRGKFVSLIDGMINDCSSEASRLARELTETHGKLSELESMMKTVEDSHSAKVSKLEVQIGELDRKLGKTVSFLIKEKKARKTKSSKVRRLQRLIENGEESTNRGVEEAKGVLSVEFQACLTRITDFLSSLECAEEARLSACKEDLAAVGGSFELILADLKSECILPTSLEVPEGQDPLVGEGGNGAAPILDEAMGEGECLLWPFMAMFMFWDWPLVALNPCRFTAFYEWMISLRLWQDLGLLLVLGGVTTNSTYVSCYCFDLIPYRFKVRDRFSAYTTCPVGIEHLSKDNF</sequence>
<comment type="caution">
    <text evidence="2">The sequence shown here is derived from an EMBL/GenBank/DDBJ whole genome shotgun (WGS) entry which is preliminary data.</text>
</comment>
<evidence type="ECO:0000313" key="2">
    <source>
        <dbReference type="EMBL" id="KAF3596575.1"/>
    </source>
</evidence>
<keyword evidence="3" id="KW-1185">Reference proteome</keyword>